<dbReference type="EMBL" id="WOFH01000006">
    <property type="protein sequence ID" value="MUN38663.1"/>
    <property type="molecule type" value="Genomic_DNA"/>
</dbReference>
<organism evidence="2 3">
    <name type="scientific">Actinomadura litoris</name>
    <dbReference type="NCBI Taxonomy" id="2678616"/>
    <lineage>
        <taxon>Bacteria</taxon>
        <taxon>Bacillati</taxon>
        <taxon>Actinomycetota</taxon>
        <taxon>Actinomycetes</taxon>
        <taxon>Streptosporangiales</taxon>
        <taxon>Thermomonosporaceae</taxon>
        <taxon>Actinomadura</taxon>
    </lineage>
</organism>
<keyword evidence="1" id="KW-0812">Transmembrane</keyword>
<protein>
    <submittedName>
        <fullName evidence="2">Uncharacterized protein</fullName>
    </submittedName>
</protein>
<evidence type="ECO:0000313" key="3">
    <source>
        <dbReference type="Proteomes" id="UP000432015"/>
    </source>
</evidence>
<sequence length="79" mass="7871">MASAHSRRRVLARLMARTMVGTTVRAQGAIALVLQFDAAARISVAGGTALGIAAALAVMLAVLWARPDGGPGASGGEGE</sequence>
<evidence type="ECO:0000256" key="1">
    <source>
        <dbReference type="SAM" id="Phobius"/>
    </source>
</evidence>
<dbReference type="AlphaFoldDB" id="A0A7K1L2Y2"/>
<evidence type="ECO:0000313" key="2">
    <source>
        <dbReference type="EMBL" id="MUN38663.1"/>
    </source>
</evidence>
<dbReference type="Proteomes" id="UP000432015">
    <property type="component" value="Unassembled WGS sequence"/>
</dbReference>
<reference evidence="2 3" key="1">
    <citation type="submission" date="2019-11" db="EMBL/GenBank/DDBJ databases">
        <authorList>
            <person name="Cao P."/>
        </authorList>
    </citation>
    <scope>NUCLEOTIDE SEQUENCE [LARGE SCALE GENOMIC DNA]</scope>
    <source>
        <strain evidence="2 3">NEAU-AAG5</strain>
    </source>
</reference>
<proteinExistence type="predicted"/>
<keyword evidence="1" id="KW-0472">Membrane</keyword>
<accession>A0A7K1L2Y2</accession>
<gene>
    <name evidence="2" type="ORF">GNZ18_18925</name>
</gene>
<feature type="transmembrane region" description="Helical" evidence="1">
    <location>
        <begin position="42"/>
        <end position="65"/>
    </location>
</feature>
<keyword evidence="3" id="KW-1185">Reference proteome</keyword>
<dbReference type="RefSeq" id="WP_156217825.1">
    <property type="nucleotide sequence ID" value="NZ_JAICDF010000002.1"/>
</dbReference>
<keyword evidence="1" id="KW-1133">Transmembrane helix</keyword>
<name>A0A7K1L2Y2_9ACTN</name>
<comment type="caution">
    <text evidence="2">The sequence shown here is derived from an EMBL/GenBank/DDBJ whole genome shotgun (WGS) entry which is preliminary data.</text>
</comment>